<gene>
    <name evidence="1" type="ORF">QHF89_34425</name>
</gene>
<evidence type="ECO:0008006" key="3">
    <source>
        <dbReference type="Google" id="ProtNLM"/>
    </source>
</evidence>
<organism evidence="1 2">
    <name type="scientific">Polyangium sorediatum</name>
    <dbReference type="NCBI Taxonomy" id="889274"/>
    <lineage>
        <taxon>Bacteria</taxon>
        <taxon>Pseudomonadati</taxon>
        <taxon>Myxococcota</taxon>
        <taxon>Polyangia</taxon>
        <taxon>Polyangiales</taxon>
        <taxon>Polyangiaceae</taxon>
        <taxon>Polyangium</taxon>
    </lineage>
</organism>
<comment type="caution">
    <text evidence="1">The sequence shown here is derived from an EMBL/GenBank/DDBJ whole genome shotgun (WGS) entry which is preliminary data.</text>
</comment>
<protein>
    <recommendedName>
        <fullName evidence="3">Peptidase metallopeptidase domain-containing protein</fullName>
    </recommendedName>
</protein>
<dbReference type="Gene3D" id="3.40.390.10">
    <property type="entry name" value="Collagenase (Catalytic Domain)"/>
    <property type="match status" value="1"/>
</dbReference>
<name>A0ABT6P269_9BACT</name>
<accession>A0ABT6P269</accession>
<reference evidence="1 2" key="1">
    <citation type="submission" date="2023-04" db="EMBL/GenBank/DDBJ databases">
        <title>The genome sequence of Polyangium sorediatum DSM14670.</title>
        <authorList>
            <person name="Zhang X."/>
        </authorList>
    </citation>
    <scope>NUCLEOTIDE SEQUENCE [LARGE SCALE GENOMIC DNA]</scope>
    <source>
        <strain evidence="1 2">DSM 14670</strain>
    </source>
</reference>
<dbReference type="InterPro" id="IPR028994">
    <property type="entry name" value="Integrin_alpha_N"/>
</dbReference>
<dbReference type="SUPFAM" id="SSF55486">
    <property type="entry name" value="Metalloproteases ('zincins'), catalytic domain"/>
    <property type="match status" value="1"/>
</dbReference>
<sequence>METRWGVYSRVNFTGWGSCDASTPAYAIRIRIEDTTMAARAYTGRSAFFPSMWLNFDFQNWNPACQNQREHCIRSIAIHEFGHALSFYHEQDSPGNNGQCTSHVEVRPDGVMLTQYDPDSSMNYCYPYRETLSPLDIQGLRVVYGPDTLVEPPVADRGYGDRRWMADFNGDGKADYCRAVGNSSGSGSYLSCSLSNGSGFSGDVLAPVGDWGYGDRRWMADFNGDGKADYCRATGNSSGAGSYLRCSLSNGSGFSGDVLAPVGDWGYGDRRWMADFNGDGKADYCRAVGNSSGAGSNLGCSLSNGAGFSGEVLAPVGDWGYGDRRWMADFNGDGKADYCRAVGNSSGAGSNLGCSLSNGSGFSGQVLTPVGDWGYGDRRWMVDFNGDSKVDYCRAVGSSDGYGAYLGCALSTGAGFSGEHQTPVQSWGSLSSSWWADFDGNGRPDFCRFMSGLACSLVADVKL</sequence>
<dbReference type="Proteomes" id="UP001160301">
    <property type="component" value="Unassembled WGS sequence"/>
</dbReference>
<dbReference type="SUPFAM" id="SSF69318">
    <property type="entry name" value="Integrin alpha N-terminal domain"/>
    <property type="match status" value="1"/>
</dbReference>
<dbReference type="RefSeq" id="WP_136968497.1">
    <property type="nucleotide sequence ID" value="NZ_JARZHI010000045.1"/>
</dbReference>
<keyword evidence="2" id="KW-1185">Reference proteome</keyword>
<dbReference type="InterPro" id="IPR024079">
    <property type="entry name" value="MetalloPept_cat_dom_sf"/>
</dbReference>
<dbReference type="EMBL" id="JARZHI010000045">
    <property type="protein sequence ID" value="MDI1434648.1"/>
    <property type="molecule type" value="Genomic_DNA"/>
</dbReference>
<evidence type="ECO:0000313" key="2">
    <source>
        <dbReference type="Proteomes" id="UP001160301"/>
    </source>
</evidence>
<evidence type="ECO:0000313" key="1">
    <source>
        <dbReference type="EMBL" id="MDI1434648.1"/>
    </source>
</evidence>
<proteinExistence type="predicted"/>